<dbReference type="Gene3D" id="3.40.50.10190">
    <property type="entry name" value="BRCT domain"/>
    <property type="match status" value="1"/>
</dbReference>
<feature type="compositionally biased region" description="Polar residues" evidence="1">
    <location>
        <begin position="342"/>
        <end position="357"/>
    </location>
</feature>
<dbReference type="SUPFAM" id="SSF52113">
    <property type="entry name" value="BRCT domain"/>
    <property type="match status" value="1"/>
</dbReference>
<dbReference type="CDD" id="cd00027">
    <property type="entry name" value="BRCT"/>
    <property type="match status" value="1"/>
</dbReference>
<feature type="domain" description="BRCT" evidence="2">
    <location>
        <begin position="10"/>
        <end position="109"/>
    </location>
</feature>
<feature type="compositionally biased region" description="Basic and acidic residues" evidence="1">
    <location>
        <begin position="497"/>
        <end position="507"/>
    </location>
</feature>
<evidence type="ECO:0000256" key="1">
    <source>
        <dbReference type="SAM" id="MobiDB-lite"/>
    </source>
</evidence>
<sequence>MSLTAPSQYKGKPIFKNFTIATACSLEGQWTDANITRWVTQRSGSYSLELNNTVTHLIIPQGPTRDHKDNPLIKQALKRGAKACHVVTLDWLEDSLLKNKKLPEKPYLLTTLLKNEAAREREATKKARATELEDRFVNTSPSFSPLVLLLIPSFFTNSPVDYYHLYHDSNDYFRYEIVITRDQPPYGAEGQRYILYLFESNAKPHLYWFAAKHYRKKGDSQPSYHRPSDSPRVFWEEYEKFKEFYKKKTGGEWDERLIGKKAVGGDGSEFRYIPPALGKPVGWVPVGCERSDVAAVEEKVHVVSDVEMKTAEDTAAETARYEQFERLVQEAAAIEEQRSRRAQQTSVTNECETPTTPVDHLQNLSVYTDAVDSSALHQATHATPAVRPEETVHVNLTAQPAIEVDMDHDMTPKGANPHAMSTGFSPLCSSSPLNNAFHGLHGPSNTTTQQPSHSSSVSGQESYNNAICAIANLTHATSELHHNRINRSTNGALTESVKVKDESRADDQAGLGYLRDSSSAGNVPLSQQNGGKVAEGEEDKENLGGHQDVIVIDD</sequence>
<dbReference type="InterPro" id="IPR001357">
    <property type="entry name" value="BRCT_dom"/>
</dbReference>
<reference evidence="3 4" key="1">
    <citation type="submission" date="2018-08" db="EMBL/GenBank/DDBJ databases">
        <title>Draft genome of the lignicolous fungus Coniochaeta pulveracea.</title>
        <authorList>
            <person name="Borstlap C.J."/>
            <person name="De Witt R.N."/>
            <person name="Botha A."/>
            <person name="Volschenk H."/>
        </authorList>
    </citation>
    <scope>NUCLEOTIDE SEQUENCE [LARGE SCALE GENOMIC DNA]</scope>
    <source>
        <strain evidence="3 4">CAB683</strain>
    </source>
</reference>
<proteinExistence type="predicted"/>
<feature type="compositionally biased region" description="Polar residues" evidence="1">
    <location>
        <begin position="443"/>
        <end position="460"/>
    </location>
</feature>
<comment type="caution">
    <text evidence="3">The sequence shown here is derived from an EMBL/GenBank/DDBJ whole genome shotgun (WGS) entry which is preliminary data.</text>
</comment>
<accession>A0A420Y8P2</accession>
<protein>
    <recommendedName>
        <fullName evidence="2">BRCT domain-containing protein</fullName>
    </recommendedName>
</protein>
<evidence type="ECO:0000313" key="3">
    <source>
        <dbReference type="EMBL" id="RKU44241.1"/>
    </source>
</evidence>
<feature type="region of interest" description="Disordered" evidence="1">
    <location>
        <begin position="496"/>
        <end position="554"/>
    </location>
</feature>
<gene>
    <name evidence="3" type="ORF">DL546_006380</name>
</gene>
<dbReference type="STRING" id="177199.A0A420Y8P2"/>
<dbReference type="OrthoDB" id="342264at2759"/>
<evidence type="ECO:0000259" key="2">
    <source>
        <dbReference type="PROSITE" id="PS50172"/>
    </source>
</evidence>
<evidence type="ECO:0000313" key="4">
    <source>
        <dbReference type="Proteomes" id="UP000275385"/>
    </source>
</evidence>
<feature type="compositionally biased region" description="Polar residues" evidence="1">
    <location>
        <begin position="516"/>
        <end position="530"/>
    </location>
</feature>
<keyword evidence="4" id="KW-1185">Reference proteome</keyword>
<feature type="region of interest" description="Disordered" evidence="1">
    <location>
        <begin position="337"/>
        <end position="357"/>
    </location>
</feature>
<dbReference type="InterPro" id="IPR036420">
    <property type="entry name" value="BRCT_dom_sf"/>
</dbReference>
<dbReference type="EMBL" id="QVQW01000033">
    <property type="protein sequence ID" value="RKU44241.1"/>
    <property type="molecule type" value="Genomic_DNA"/>
</dbReference>
<feature type="region of interest" description="Disordered" evidence="1">
    <location>
        <begin position="435"/>
        <end position="460"/>
    </location>
</feature>
<dbReference type="Proteomes" id="UP000275385">
    <property type="component" value="Unassembled WGS sequence"/>
</dbReference>
<dbReference type="AlphaFoldDB" id="A0A420Y8P2"/>
<dbReference type="PROSITE" id="PS50172">
    <property type="entry name" value="BRCT"/>
    <property type="match status" value="1"/>
</dbReference>
<organism evidence="3 4">
    <name type="scientific">Coniochaeta pulveracea</name>
    <dbReference type="NCBI Taxonomy" id="177199"/>
    <lineage>
        <taxon>Eukaryota</taxon>
        <taxon>Fungi</taxon>
        <taxon>Dikarya</taxon>
        <taxon>Ascomycota</taxon>
        <taxon>Pezizomycotina</taxon>
        <taxon>Sordariomycetes</taxon>
        <taxon>Sordariomycetidae</taxon>
        <taxon>Coniochaetales</taxon>
        <taxon>Coniochaetaceae</taxon>
        <taxon>Coniochaeta</taxon>
    </lineage>
</organism>
<name>A0A420Y8P2_9PEZI</name>